<sequence length="49" mass="5477">MGSDGLVRVYELECMECGHLHLDSIRWVSCLRKGCSGKYKVIKESFGGV</sequence>
<accession>A0A150J284</accession>
<dbReference type="AlphaFoldDB" id="A0A150J284"/>
<evidence type="ECO:0000313" key="2">
    <source>
        <dbReference type="Proteomes" id="UP000075398"/>
    </source>
</evidence>
<protein>
    <submittedName>
        <fullName evidence="1">Uncharacterized protein</fullName>
    </submittedName>
</protein>
<dbReference type="Proteomes" id="UP000075398">
    <property type="component" value="Unassembled WGS sequence"/>
</dbReference>
<proteinExistence type="predicted"/>
<gene>
    <name evidence="1" type="ORF">AMQ22_01328</name>
</gene>
<dbReference type="EMBL" id="LNGC01000061">
    <property type="protein sequence ID" value="KYC51326.1"/>
    <property type="molecule type" value="Genomic_DNA"/>
</dbReference>
<reference evidence="1 2" key="1">
    <citation type="journal article" date="2016" name="ISME J.">
        <title>Chasing the elusive Euryarchaeota class WSA2: genomes reveal a uniquely fastidious methyl-reducing methanogen.</title>
        <authorList>
            <person name="Nobu M.K."/>
            <person name="Narihiro T."/>
            <person name="Kuroda K."/>
            <person name="Mei R."/>
            <person name="Liu W.T."/>
        </authorList>
    </citation>
    <scope>NUCLEOTIDE SEQUENCE [LARGE SCALE GENOMIC DNA]</scope>
    <source>
        <strain evidence="1">U1lsi0528_Bin055</strain>
    </source>
</reference>
<name>A0A150J284_9EURY</name>
<comment type="caution">
    <text evidence="1">The sequence shown here is derived from an EMBL/GenBank/DDBJ whole genome shotgun (WGS) entry which is preliminary data.</text>
</comment>
<organism evidence="1 2">
    <name type="scientific">Candidatus Methanofastidiosum methylothiophilum</name>
    <dbReference type="NCBI Taxonomy" id="1705564"/>
    <lineage>
        <taxon>Archaea</taxon>
        <taxon>Methanobacteriati</taxon>
        <taxon>Methanobacteriota</taxon>
        <taxon>Stenosarchaea group</taxon>
        <taxon>Candidatus Methanofastidiosia</taxon>
        <taxon>Candidatus Methanofastidiosales</taxon>
        <taxon>Candidatus Methanofastidiosaceae</taxon>
        <taxon>Candidatus Methanofastidiosum</taxon>
    </lineage>
</organism>
<evidence type="ECO:0000313" key="1">
    <source>
        <dbReference type="EMBL" id="KYC51326.1"/>
    </source>
</evidence>